<dbReference type="EMBL" id="JAGHQL010000240">
    <property type="protein sequence ID" value="KAH0536052.1"/>
    <property type="molecule type" value="Genomic_DNA"/>
</dbReference>
<dbReference type="AlphaFoldDB" id="A0A9P8I441"/>
<dbReference type="Proteomes" id="UP000698800">
    <property type="component" value="Unassembled WGS sequence"/>
</dbReference>
<accession>A0A9P8I441</accession>
<protein>
    <submittedName>
        <fullName evidence="1">Uncharacterized protein</fullName>
    </submittedName>
</protein>
<evidence type="ECO:0000313" key="2">
    <source>
        <dbReference type="Proteomes" id="UP000698800"/>
    </source>
</evidence>
<proteinExistence type="predicted"/>
<organism evidence="1 2">
    <name type="scientific">Glutinoglossum americanum</name>
    <dbReference type="NCBI Taxonomy" id="1670608"/>
    <lineage>
        <taxon>Eukaryota</taxon>
        <taxon>Fungi</taxon>
        <taxon>Dikarya</taxon>
        <taxon>Ascomycota</taxon>
        <taxon>Pezizomycotina</taxon>
        <taxon>Geoglossomycetes</taxon>
        <taxon>Geoglossales</taxon>
        <taxon>Geoglossaceae</taxon>
        <taxon>Glutinoglossum</taxon>
    </lineage>
</organism>
<gene>
    <name evidence="1" type="ORF">FGG08_007045</name>
</gene>
<reference evidence="1" key="1">
    <citation type="submission" date="2021-03" db="EMBL/GenBank/DDBJ databases">
        <title>Comparative genomics and phylogenomic investigation of the class Geoglossomycetes provide insights into ecological specialization and systematics.</title>
        <authorList>
            <person name="Melie T."/>
            <person name="Pirro S."/>
            <person name="Miller A.N."/>
            <person name="Quandt A."/>
        </authorList>
    </citation>
    <scope>NUCLEOTIDE SEQUENCE</scope>
    <source>
        <strain evidence="1">GBOQ0MN5Z8</strain>
    </source>
</reference>
<sequence length="127" mass="14229">MFGWKNRLYKIHSHPASFTQHSALLSLILLPSSTIVTPGHSFPEPENPSKQAAHVYRVHKLESELITTMPKDPASRDSILDKIQRGVEFVDDVIFSAKAGLQVADILYPKEDPKSQVPLRTQQTLVT</sequence>
<name>A0A9P8I441_9PEZI</name>
<comment type="caution">
    <text evidence="1">The sequence shown here is derived from an EMBL/GenBank/DDBJ whole genome shotgun (WGS) entry which is preliminary data.</text>
</comment>
<keyword evidence="2" id="KW-1185">Reference proteome</keyword>
<evidence type="ECO:0000313" key="1">
    <source>
        <dbReference type="EMBL" id="KAH0536052.1"/>
    </source>
</evidence>